<keyword evidence="2" id="KW-1185">Reference proteome</keyword>
<protein>
    <submittedName>
        <fullName evidence="1">Uncharacterized protein</fullName>
    </submittedName>
</protein>
<dbReference type="SUPFAM" id="SSF159270">
    <property type="entry name" value="YmcC-like"/>
    <property type="match status" value="1"/>
</dbReference>
<gene>
    <name evidence="1" type="ORF">J2W36_004474</name>
</gene>
<reference evidence="1 2" key="1">
    <citation type="submission" date="2023-07" db="EMBL/GenBank/DDBJ databases">
        <title>Sorghum-associated microbial communities from plants grown in Nebraska, USA.</title>
        <authorList>
            <person name="Schachtman D."/>
        </authorList>
    </citation>
    <scope>NUCLEOTIDE SEQUENCE [LARGE SCALE GENOMIC DNA]</scope>
    <source>
        <strain evidence="1 2">DS1607</strain>
    </source>
</reference>
<evidence type="ECO:0000313" key="1">
    <source>
        <dbReference type="EMBL" id="MDP9902198.1"/>
    </source>
</evidence>
<dbReference type="InterPro" id="IPR021308">
    <property type="entry name" value="GfcB"/>
</dbReference>
<sequence>MIDSLKHIYPTKNADPAAVFNPQYSYLRTVINGSVNYLVLGYVDPAPEGAVEVWYSSAGEVVKLRDGHLAGTAGLPANWLAVRHAQPMPPATTLPTANQPITYARERDVMPGYRFGVRDQVTRVAVPAPAPGDTRLAGVPPSSLRWYEERSTSTRADGALPASRFAVSTGPGAPVVVYSEQCVTPDICLSFERWTPASP</sequence>
<dbReference type="RefSeq" id="WP_307691951.1">
    <property type="nucleotide sequence ID" value="NZ_JAUSRO010000016.1"/>
</dbReference>
<evidence type="ECO:0000313" key="2">
    <source>
        <dbReference type="Proteomes" id="UP001226867"/>
    </source>
</evidence>
<comment type="caution">
    <text evidence="1">The sequence shown here is derived from an EMBL/GenBank/DDBJ whole genome shotgun (WGS) entry which is preliminary data.</text>
</comment>
<accession>A0ABT9SCW2</accession>
<dbReference type="Pfam" id="PF11102">
    <property type="entry name" value="YjbF"/>
    <property type="match status" value="1"/>
</dbReference>
<dbReference type="Proteomes" id="UP001226867">
    <property type="component" value="Unassembled WGS sequence"/>
</dbReference>
<organism evidence="1 2">
    <name type="scientific">Variovorax ginsengisoli</name>
    <dbReference type="NCBI Taxonomy" id="363844"/>
    <lineage>
        <taxon>Bacteria</taxon>
        <taxon>Pseudomonadati</taxon>
        <taxon>Pseudomonadota</taxon>
        <taxon>Betaproteobacteria</taxon>
        <taxon>Burkholderiales</taxon>
        <taxon>Comamonadaceae</taxon>
        <taxon>Variovorax</taxon>
    </lineage>
</organism>
<name>A0ABT9SCW2_9BURK</name>
<proteinExistence type="predicted"/>
<dbReference type="InterPro" id="IPR023373">
    <property type="entry name" value="YmcC_sf"/>
</dbReference>
<dbReference type="EMBL" id="JAUSRO010000016">
    <property type="protein sequence ID" value="MDP9902198.1"/>
    <property type="molecule type" value="Genomic_DNA"/>
</dbReference>
<dbReference type="Gene3D" id="2.40.360.10">
    <property type="entry name" value="YmcC-like"/>
    <property type="match status" value="1"/>
</dbReference>